<keyword evidence="4" id="KW-1133">Transmembrane helix</keyword>
<dbReference type="GO" id="GO:0008658">
    <property type="term" value="F:penicillin binding"/>
    <property type="evidence" value="ECO:0007669"/>
    <property type="project" value="InterPro"/>
</dbReference>
<comment type="subcellular location">
    <subcellularLocation>
        <location evidence="1">Membrane</location>
    </subcellularLocation>
</comment>
<evidence type="ECO:0000259" key="5">
    <source>
        <dbReference type="Pfam" id="PF00905"/>
    </source>
</evidence>
<comment type="caution">
    <text evidence="7">The sequence shown here is derived from an EMBL/GenBank/DDBJ whole genome shotgun (WGS) entry which is preliminary data.</text>
</comment>
<keyword evidence="2" id="KW-0645">Protease</keyword>
<dbReference type="InterPro" id="IPR036138">
    <property type="entry name" value="PBP_dimer_sf"/>
</dbReference>
<dbReference type="InterPro" id="IPR050515">
    <property type="entry name" value="Beta-lactam/transpept"/>
</dbReference>
<dbReference type="GO" id="GO:0051301">
    <property type="term" value="P:cell division"/>
    <property type="evidence" value="ECO:0007669"/>
    <property type="project" value="UniProtKB-KW"/>
</dbReference>
<dbReference type="Gene3D" id="3.40.710.10">
    <property type="entry name" value="DD-peptidase/beta-lactamase superfamily"/>
    <property type="match status" value="1"/>
</dbReference>
<evidence type="ECO:0000313" key="8">
    <source>
        <dbReference type="Proteomes" id="UP000534294"/>
    </source>
</evidence>
<keyword evidence="3 4" id="KW-0472">Membrane</keyword>
<sequence>MTPTPNQAQLRRDRPLCHRMMFITCFLTLCFSGVLWRLYDLHLKKGPALAEEAAKKFREDRVLPAQRGSIKDHSDRYLAYDEEVYELRTDRVHLHDVRSVLPNLARIRGVSQKELTRTLTPEEILKTYHVHVAEALSSKMGVPVETMLEKVTSKRPIEVLTQNMNDDQGKEWRQHLENLFVKGIYVKPAVRRHYPTDNRLALIIGGLEEGKGGVQGIERTFEDTLRGVPGSVCVEHDKYGRELLLYRGEIKEPVHGKDVHLTVDLQMQDAVDAIVAQAQATYRPNKIMAIVTEVATGSILAMSFLPGHDRAQPDTTNWKNLTINEPYEPGSTFKVVAFTAALDQRKLNADENFDCHWGLYTDPVLKATLRDVSKMGTVPAREAFAKSSNIATYKVFKRVGQDTYLDYVKRFGFGKKTGIALSGESRGYINDGDWSNTTYSRFPMGYEVNVTPLQMAMAYGAIANGGILMKPRLVDRIVSDGGRQVTPVPPQTVGQVCTGKTAAMMRELLQGVVEHGTGSRAQVEGIQVAGKTGTSQRYDHELIVGKNKDGSLRKGGYRKDQWITSFAGFAPANDPKIVCVVVLDNPQAPDPADIGGGKVAAPIFAEIVAETLKQLSVRPQRPLALEGGAE</sequence>
<accession>A0A7W8DNY6</accession>
<evidence type="ECO:0000256" key="3">
    <source>
        <dbReference type="ARBA" id="ARBA00023136"/>
    </source>
</evidence>
<feature type="domain" description="Penicillin-binding protein dimerisation" evidence="6">
    <location>
        <begin position="63"/>
        <end position="243"/>
    </location>
</feature>
<dbReference type="PANTHER" id="PTHR30627">
    <property type="entry name" value="PEPTIDOGLYCAN D,D-TRANSPEPTIDASE"/>
    <property type="match status" value="1"/>
</dbReference>
<dbReference type="Gene3D" id="3.90.1310.10">
    <property type="entry name" value="Penicillin-binding protein 2a (Domain 2)"/>
    <property type="match status" value="1"/>
</dbReference>
<keyword evidence="2" id="KW-0378">Hydrolase</keyword>
<keyword evidence="2" id="KW-0121">Carboxypeptidase</keyword>
<feature type="domain" description="Penicillin-binding protein transpeptidase" evidence="5">
    <location>
        <begin position="288"/>
        <end position="608"/>
    </location>
</feature>
<name>A0A7W8DNY6_9BACT</name>
<dbReference type="GO" id="GO:0071555">
    <property type="term" value="P:cell wall organization"/>
    <property type="evidence" value="ECO:0007669"/>
    <property type="project" value="TreeGrafter"/>
</dbReference>
<keyword evidence="8" id="KW-1185">Reference proteome</keyword>
<dbReference type="AlphaFoldDB" id="A0A7W8DNY6"/>
<reference evidence="7 8" key="1">
    <citation type="submission" date="2020-08" db="EMBL/GenBank/DDBJ databases">
        <title>Genomic Encyclopedia of Type Strains, Phase IV (KMG-IV): sequencing the most valuable type-strain genomes for metagenomic binning, comparative biology and taxonomic classification.</title>
        <authorList>
            <person name="Goeker M."/>
        </authorList>
    </citation>
    <scope>NUCLEOTIDE SEQUENCE [LARGE SCALE GENOMIC DNA]</scope>
    <source>
        <strain evidence="7 8">DSM 12251</strain>
    </source>
</reference>
<evidence type="ECO:0000259" key="6">
    <source>
        <dbReference type="Pfam" id="PF03717"/>
    </source>
</evidence>
<evidence type="ECO:0000256" key="2">
    <source>
        <dbReference type="ARBA" id="ARBA00022645"/>
    </source>
</evidence>
<dbReference type="InterPro" id="IPR012338">
    <property type="entry name" value="Beta-lactam/transpept-like"/>
</dbReference>
<dbReference type="SUPFAM" id="SSF56519">
    <property type="entry name" value="Penicillin binding protein dimerisation domain"/>
    <property type="match status" value="1"/>
</dbReference>
<proteinExistence type="predicted"/>
<dbReference type="GO" id="GO:0004180">
    <property type="term" value="F:carboxypeptidase activity"/>
    <property type="evidence" value="ECO:0007669"/>
    <property type="project" value="UniProtKB-KW"/>
</dbReference>
<keyword evidence="7" id="KW-0131">Cell cycle</keyword>
<evidence type="ECO:0000313" key="7">
    <source>
        <dbReference type="EMBL" id="MBB5037069.1"/>
    </source>
</evidence>
<protein>
    <submittedName>
        <fullName evidence="7">Cell division protein FtsI/penicillin-binding protein 2</fullName>
    </submittedName>
</protein>
<feature type="transmembrane region" description="Helical" evidence="4">
    <location>
        <begin position="20"/>
        <end position="39"/>
    </location>
</feature>
<dbReference type="Pfam" id="PF03717">
    <property type="entry name" value="PBP_dimer"/>
    <property type="match status" value="1"/>
</dbReference>
<keyword evidence="7" id="KW-0132">Cell division</keyword>
<dbReference type="Pfam" id="PF00905">
    <property type="entry name" value="Transpeptidase"/>
    <property type="match status" value="1"/>
</dbReference>
<dbReference type="EMBL" id="JACHIF010000002">
    <property type="protein sequence ID" value="MBB5037069.1"/>
    <property type="molecule type" value="Genomic_DNA"/>
</dbReference>
<organism evidence="7 8">
    <name type="scientific">Prosthecobacter dejongeii</name>
    <dbReference type="NCBI Taxonomy" id="48465"/>
    <lineage>
        <taxon>Bacteria</taxon>
        <taxon>Pseudomonadati</taxon>
        <taxon>Verrucomicrobiota</taxon>
        <taxon>Verrucomicrobiia</taxon>
        <taxon>Verrucomicrobiales</taxon>
        <taxon>Verrucomicrobiaceae</taxon>
        <taxon>Prosthecobacter</taxon>
    </lineage>
</organism>
<dbReference type="RefSeq" id="WP_184206595.1">
    <property type="nucleotide sequence ID" value="NZ_JACHIF010000002.1"/>
</dbReference>
<keyword evidence="4" id="KW-0812">Transmembrane</keyword>
<gene>
    <name evidence="7" type="ORF">HNQ64_001311</name>
</gene>
<dbReference type="GO" id="GO:0005886">
    <property type="term" value="C:plasma membrane"/>
    <property type="evidence" value="ECO:0007669"/>
    <property type="project" value="TreeGrafter"/>
</dbReference>
<dbReference type="InterPro" id="IPR001460">
    <property type="entry name" value="PCN-bd_Tpept"/>
</dbReference>
<dbReference type="InterPro" id="IPR005311">
    <property type="entry name" value="PBP_dimer"/>
</dbReference>
<evidence type="ECO:0000256" key="4">
    <source>
        <dbReference type="SAM" id="Phobius"/>
    </source>
</evidence>
<dbReference type="Gene3D" id="3.30.450.330">
    <property type="match status" value="1"/>
</dbReference>
<dbReference type="SUPFAM" id="SSF56601">
    <property type="entry name" value="beta-lactamase/transpeptidase-like"/>
    <property type="match status" value="1"/>
</dbReference>
<dbReference type="Proteomes" id="UP000534294">
    <property type="component" value="Unassembled WGS sequence"/>
</dbReference>
<evidence type="ECO:0000256" key="1">
    <source>
        <dbReference type="ARBA" id="ARBA00004370"/>
    </source>
</evidence>